<evidence type="ECO:0000259" key="2">
    <source>
        <dbReference type="Pfam" id="PF01266"/>
    </source>
</evidence>
<evidence type="ECO:0000313" key="3">
    <source>
        <dbReference type="EMBL" id="QGY80835.1"/>
    </source>
</evidence>
<name>A0A6I6L4J1_9SPHN</name>
<dbReference type="SUPFAM" id="SSF51905">
    <property type="entry name" value="FAD/NAD(P)-binding domain"/>
    <property type="match status" value="1"/>
</dbReference>
<evidence type="ECO:0000313" key="4">
    <source>
        <dbReference type="Proteomes" id="UP000428803"/>
    </source>
</evidence>
<keyword evidence="4" id="KW-1185">Reference proteome</keyword>
<dbReference type="EMBL" id="CP035733">
    <property type="protein sequence ID" value="QGY80835.1"/>
    <property type="molecule type" value="Genomic_DNA"/>
</dbReference>
<dbReference type="AlphaFoldDB" id="A0A6I6L4J1"/>
<organism evidence="3 4">
    <name type="scientific">Sphingorhabdus lacus</name>
    <dbReference type="NCBI Taxonomy" id="392610"/>
    <lineage>
        <taxon>Bacteria</taxon>
        <taxon>Pseudomonadati</taxon>
        <taxon>Pseudomonadota</taxon>
        <taxon>Alphaproteobacteria</taxon>
        <taxon>Sphingomonadales</taxon>
        <taxon>Sphingomonadaceae</taxon>
        <taxon>Sphingorhabdus</taxon>
    </lineage>
</organism>
<dbReference type="InterPro" id="IPR036188">
    <property type="entry name" value="FAD/NAD-bd_sf"/>
</dbReference>
<accession>A0A6I6L4J1</accession>
<protein>
    <submittedName>
        <fullName evidence="3">FAD-binding oxidoreductase</fullName>
    </submittedName>
</protein>
<proteinExistence type="predicted"/>
<dbReference type="KEGG" id="slaa:EUU25_09510"/>
<dbReference type="OrthoDB" id="311718at2"/>
<dbReference type="InterPro" id="IPR006076">
    <property type="entry name" value="FAD-dep_OxRdtase"/>
</dbReference>
<dbReference type="PANTHER" id="PTHR13847">
    <property type="entry name" value="SARCOSINE DEHYDROGENASE-RELATED"/>
    <property type="match status" value="1"/>
</dbReference>
<dbReference type="PRINTS" id="PR00420">
    <property type="entry name" value="RNGMNOXGNASE"/>
</dbReference>
<sequence length="407" mass="43872">MSATIQRDLRTGRPLWLDQRLPSIPTQQLTRKVSCDVLVVGAGISGSIIAESLSDAGLKTVIVDRRGPVRGSTSASTALLQYEIDTPLSHLSDRIGLDRAERLWRRSRLAVDALRERTRALGIKAQQATRDSLYLSGNVLNAEGLAREADARRRAGFEVSFLKPAEVLENYGIKGRSAIVGRDNYMADPRLLAAGYLKSAIAKGAKLYAPVEVTDIESSKAGVVVQTADGVEIQCASLVIATGYEMLKGIPRKGNKIISTWVIATKAQPRKIWPTGCIIWEAADPYLYIRTTPKGHVICGGEDAEIADADERDALNEAKTARLTEKLAKLLPMIDPTPAYSWSGSFGDSETGTPTIGPIPKMPNCFAAMGYGGNGITFSMMAGQMLRGMISGDGDPDSDLVSFGRNF</sequence>
<reference evidence="4" key="1">
    <citation type="submission" date="2019-01" db="EMBL/GenBank/DDBJ databases">
        <title>Sphingorhabdus lacus sp.nov., isolated from an oligotrophic freshwater lake.</title>
        <authorList>
            <person name="Park M."/>
        </authorList>
    </citation>
    <scope>NUCLEOTIDE SEQUENCE [LARGE SCALE GENOMIC DNA]</scope>
    <source>
        <strain evidence="4">IMCC1753</strain>
    </source>
</reference>
<gene>
    <name evidence="3" type="ORF">EUU25_09510</name>
</gene>
<evidence type="ECO:0000256" key="1">
    <source>
        <dbReference type="ARBA" id="ARBA00023002"/>
    </source>
</evidence>
<dbReference type="Pfam" id="PF01266">
    <property type="entry name" value="DAO"/>
    <property type="match status" value="1"/>
</dbReference>
<feature type="domain" description="FAD dependent oxidoreductase" evidence="2">
    <location>
        <begin position="36"/>
        <end position="386"/>
    </location>
</feature>
<dbReference type="PANTHER" id="PTHR13847:SF201">
    <property type="entry name" value="PUTATIBE OXIDOREDUCTASE"/>
    <property type="match status" value="1"/>
</dbReference>
<dbReference type="GO" id="GO:0005737">
    <property type="term" value="C:cytoplasm"/>
    <property type="evidence" value="ECO:0007669"/>
    <property type="project" value="TreeGrafter"/>
</dbReference>
<dbReference type="RefSeq" id="WP_158900443.1">
    <property type="nucleotide sequence ID" value="NZ_CP035733.1"/>
</dbReference>
<keyword evidence="1" id="KW-0560">Oxidoreductase</keyword>
<dbReference type="Gene3D" id="3.30.9.10">
    <property type="entry name" value="D-Amino Acid Oxidase, subunit A, domain 2"/>
    <property type="match status" value="1"/>
</dbReference>
<dbReference type="Gene3D" id="3.50.50.60">
    <property type="entry name" value="FAD/NAD(P)-binding domain"/>
    <property type="match status" value="1"/>
</dbReference>
<dbReference type="Proteomes" id="UP000428803">
    <property type="component" value="Chromosome"/>
</dbReference>
<dbReference type="GO" id="GO:0016491">
    <property type="term" value="F:oxidoreductase activity"/>
    <property type="evidence" value="ECO:0007669"/>
    <property type="project" value="UniProtKB-KW"/>
</dbReference>